<dbReference type="Proteomes" id="UP000001554">
    <property type="component" value="Chromosome 15"/>
</dbReference>
<evidence type="ECO:0000313" key="2">
    <source>
        <dbReference type="Proteomes" id="UP000001554"/>
    </source>
</evidence>
<reference evidence="3" key="2">
    <citation type="submission" date="2025-08" db="UniProtKB">
        <authorList>
            <consortium name="RefSeq"/>
        </authorList>
    </citation>
    <scope>IDENTIFICATION</scope>
    <source>
        <strain evidence="3">S238N-H82</strain>
        <tissue evidence="3">Testes</tissue>
    </source>
</reference>
<dbReference type="InterPro" id="IPR011641">
    <property type="entry name" value="Tyr-kin_ephrin_A/B_rcpt-like"/>
</dbReference>
<dbReference type="PANTHER" id="PTHR46967:SF2">
    <property type="entry name" value="SUSHI, VON WILLEBRAND FACTOR TYPE A, EGF AND PENTRAXIN DOMAIN-CONTAINING PROTEIN 1-LIKE"/>
    <property type="match status" value="1"/>
</dbReference>
<dbReference type="SUPFAM" id="SSF57184">
    <property type="entry name" value="Growth factor receptor domain"/>
    <property type="match status" value="1"/>
</dbReference>
<dbReference type="InterPro" id="IPR009030">
    <property type="entry name" value="Growth_fac_rcpt_cys_sf"/>
</dbReference>
<protein>
    <submittedName>
        <fullName evidence="3">Thyroglobulin-like</fullName>
    </submittedName>
</protein>
<accession>A0A9J7MDL9</accession>
<dbReference type="KEGG" id="bfo:118431719"/>
<dbReference type="GeneID" id="118431719"/>
<proteinExistence type="predicted"/>
<feature type="domain" description="Tyrosine-protein kinase ephrin type A/B receptor-like" evidence="1">
    <location>
        <begin position="111"/>
        <end position="156"/>
    </location>
</feature>
<evidence type="ECO:0000259" key="1">
    <source>
        <dbReference type="Pfam" id="PF07699"/>
    </source>
</evidence>
<keyword evidence="2" id="KW-1185">Reference proteome</keyword>
<sequence>MTCGGSSVGATPTSLMLSITAEVPDHNIMWQSDDIDDGELDIKLSAALDAFKPVLRDIEEVLSIVSSDGYDINVNGTMYTAETDLGIPTTAVDCPSGTVRQVVLCVTCPPGTLYNSGTCQECPLGSYQELQGQTQCQYCPDGKTTLGIGAVSQTDCVDTL</sequence>
<dbReference type="OMA" id="DHNIMWQ"/>
<dbReference type="Pfam" id="PF07699">
    <property type="entry name" value="Ephrin_rec_like"/>
    <property type="match status" value="1"/>
</dbReference>
<dbReference type="Gene3D" id="2.10.50.10">
    <property type="entry name" value="Tumor Necrosis Factor Receptor, subunit A, domain 2"/>
    <property type="match status" value="1"/>
</dbReference>
<organism evidence="2 3">
    <name type="scientific">Branchiostoma floridae</name>
    <name type="common">Florida lancelet</name>
    <name type="synonym">Amphioxus</name>
    <dbReference type="NCBI Taxonomy" id="7739"/>
    <lineage>
        <taxon>Eukaryota</taxon>
        <taxon>Metazoa</taxon>
        <taxon>Chordata</taxon>
        <taxon>Cephalochordata</taxon>
        <taxon>Leptocardii</taxon>
        <taxon>Amphioxiformes</taxon>
        <taxon>Branchiostomatidae</taxon>
        <taxon>Branchiostoma</taxon>
    </lineage>
</organism>
<dbReference type="RefSeq" id="XP_035698880.1">
    <property type="nucleotide sequence ID" value="XM_035842987.1"/>
</dbReference>
<dbReference type="SMART" id="SM01411">
    <property type="entry name" value="Ephrin_rec_like"/>
    <property type="match status" value="1"/>
</dbReference>
<dbReference type="OrthoDB" id="413581at2759"/>
<name>A0A9J7MDL9_BRAFL</name>
<reference evidence="2" key="1">
    <citation type="journal article" date="2020" name="Nat. Ecol. Evol.">
        <title>Deeply conserved synteny resolves early events in vertebrate evolution.</title>
        <authorList>
            <person name="Simakov O."/>
            <person name="Marletaz F."/>
            <person name="Yue J.X."/>
            <person name="O'Connell B."/>
            <person name="Jenkins J."/>
            <person name="Brandt A."/>
            <person name="Calef R."/>
            <person name="Tung C.H."/>
            <person name="Huang T.K."/>
            <person name="Schmutz J."/>
            <person name="Satoh N."/>
            <person name="Yu J.K."/>
            <person name="Putnam N.H."/>
            <person name="Green R.E."/>
            <person name="Rokhsar D.S."/>
        </authorList>
    </citation>
    <scope>NUCLEOTIDE SEQUENCE [LARGE SCALE GENOMIC DNA]</scope>
    <source>
        <strain evidence="2">S238N-H82</strain>
    </source>
</reference>
<dbReference type="AlphaFoldDB" id="A0A9J7MDL9"/>
<dbReference type="PANTHER" id="PTHR46967">
    <property type="entry name" value="INSULIN-LIKE GROWTH FACTOR BINDING PROTEIN,N-TERMINAL"/>
    <property type="match status" value="1"/>
</dbReference>
<evidence type="ECO:0000313" key="3">
    <source>
        <dbReference type="RefSeq" id="XP_035698880.1"/>
    </source>
</evidence>
<gene>
    <name evidence="3" type="primary">LOC118431719</name>
</gene>